<reference evidence="1" key="1">
    <citation type="submission" date="2022-10" db="EMBL/GenBank/DDBJ databases">
        <title>Culturing micro-colonial fungi from biological soil crusts in the Mojave desert and describing Neophaeococcomyces mojavensis, and introducing the new genera and species Taxawa tesnikishii.</title>
        <authorList>
            <person name="Kurbessoian T."/>
            <person name="Stajich J.E."/>
        </authorList>
    </citation>
    <scope>NUCLEOTIDE SEQUENCE</scope>
    <source>
        <strain evidence="1">JES_115</strain>
    </source>
</reference>
<organism evidence="1 2">
    <name type="scientific">Coniosporium tulheliwenetii</name>
    <dbReference type="NCBI Taxonomy" id="3383036"/>
    <lineage>
        <taxon>Eukaryota</taxon>
        <taxon>Fungi</taxon>
        <taxon>Dikarya</taxon>
        <taxon>Ascomycota</taxon>
        <taxon>Pezizomycotina</taxon>
        <taxon>Dothideomycetes</taxon>
        <taxon>Dothideomycetes incertae sedis</taxon>
        <taxon>Coniosporium</taxon>
    </lineage>
</organism>
<dbReference type="Proteomes" id="UP001172680">
    <property type="component" value="Unassembled WGS sequence"/>
</dbReference>
<accession>A0ACC2ZE65</accession>
<evidence type="ECO:0000313" key="2">
    <source>
        <dbReference type="Proteomes" id="UP001172680"/>
    </source>
</evidence>
<gene>
    <name evidence="1" type="ORF">H2199_003374</name>
</gene>
<comment type="caution">
    <text evidence="1">The sequence shown here is derived from an EMBL/GenBank/DDBJ whole genome shotgun (WGS) entry which is preliminary data.</text>
</comment>
<sequence>MLYLATLLSLLATYLVCLVAATPVELSLAVKRTATVLDDDDSSALAVSEATTACLPGQIEVFLYEHINYKGKLVTYCTPPGHCNNVGTSFVNKISSLRTERGGCSYFDCVGKEWSFIQDHSNLKVGNGPNDRINSFRCGLWTTADEPVKREIAAPAAPEESSAITFSDSAAACRADQVHVVMWEHTDYRGKWADVCLVPNLCFDIPPNVDNKVSSLRVSAGSCRFFESVSHTVDSRELCKLTRPSDSLAGCTGPEIETYSEDIDLRYGDRNDIFSSFWCTNFPWPGGDLNVPSSTLDASDVAVKDETMDSEDLAQDYCNQHELDVKGLQGVSVVLHEHQNYRGLKTSDCITTLGCVRVPPSMEKKASSIRVWGGECLFSTGPSCNGKHLAVDSKGNFGKPVKDLKDFGMNDQISSYQCHANAGYLGKREVSSNVEPAALDRCQEYEANMNLRGGVATRLYQHKDFQGNWYCLWSIPAGCNKVPSALNDRISSLMLWEGVCQFFPTDNCEGTSALIIAPPIGTAWVPNLRNLNMNDRISSYRCADAVEQLQAKDESAVPTLAKRDEHCNQRDLIEKGVRGVSVFLYEHRDFFGLRSSACARDSQCTLVAPEMNKKASSSINSY</sequence>
<dbReference type="EMBL" id="JAPDRP010000008">
    <property type="protein sequence ID" value="KAJ9645366.1"/>
    <property type="molecule type" value="Genomic_DNA"/>
</dbReference>
<evidence type="ECO:0000313" key="1">
    <source>
        <dbReference type="EMBL" id="KAJ9645366.1"/>
    </source>
</evidence>
<proteinExistence type="predicted"/>
<protein>
    <submittedName>
        <fullName evidence="1">Uncharacterized protein</fullName>
    </submittedName>
</protein>
<name>A0ACC2ZE65_9PEZI</name>
<keyword evidence="2" id="KW-1185">Reference proteome</keyword>